<dbReference type="GO" id="GO:0005634">
    <property type="term" value="C:nucleus"/>
    <property type="evidence" value="ECO:0007669"/>
    <property type="project" value="UniProtKB-SubCell"/>
</dbReference>
<keyword evidence="7" id="KW-1185">Reference proteome</keyword>
<dbReference type="GeneID" id="110217265"/>
<dbReference type="InParanoid" id="A0A6P5LB86"/>
<evidence type="ECO:0000256" key="6">
    <source>
        <dbReference type="SAM" id="SignalP"/>
    </source>
</evidence>
<keyword evidence="5" id="KW-0106">Calcium</keyword>
<dbReference type="PROSITE" id="PS00335">
    <property type="entry name" value="PARATHYROID"/>
    <property type="match status" value="1"/>
</dbReference>
<keyword evidence="2 5" id="KW-0964">Secreted</keyword>
<dbReference type="GO" id="GO:0051428">
    <property type="term" value="F:peptide hormone receptor binding"/>
    <property type="evidence" value="ECO:0007669"/>
    <property type="project" value="UniProtKB-UniRule"/>
</dbReference>
<evidence type="ECO:0000256" key="1">
    <source>
        <dbReference type="ARBA" id="ARBA00006307"/>
    </source>
</evidence>
<dbReference type="Pfam" id="PF01279">
    <property type="entry name" value="Parathyroid"/>
    <property type="match status" value="1"/>
</dbReference>
<dbReference type="KEGG" id="pcw:110217265"/>
<comment type="subcellular location">
    <subcellularLocation>
        <location evidence="5">Cytoplasm</location>
    </subcellularLocation>
    <subcellularLocation>
        <location evidence="5">Nucleus</location>
    </subcellularLocation>
    <subcellularLocation>
        <location evidence="5">Secreted</location>
    </subcellularLocation>
</comment>
<comment type="subunit">
    <text evidence="5">PTHrP interacts with PTH1R (via N-terminal extracellular domain).</text>
</comment>
<dbReference type="PANTHER" id="PTHR17223:SF0">
    <property type="entry name" value="PARATHYROID HORMONE-RELATED PROTEIN"/>
    <property type="match status" value="1"/>
</dbReference>
<keyword evidence="5" id="KW-0963">Cytoplasm</keyword>
<organism evidence="7 8">
    <name type="scientific">Phascolarctos cinereus</name>
    <name type="common">Koala</name>
    <dbReference type="NCBI Taxonomy" id="38626"/>
    <lineage>
        <taxon>Eukaryota</taxon>
        <taxon>Metazoa</taxon>
        <taxon>Chordata</taxon>
        <taxon>Craniata</taxon>
        <taxon>Vertebrata</taxon>
        <taxon>Euteleostomi</taxon>
        <taxon>Mammalia</taxon>
        <taxon>Metatheria</taxon>
        <taxon>Diprotodontia</taxon>
        <taxon>Phascolarctidae</taxon>
        <taxon>Phascolarctos</taxon>
    </lineage>
</organism>
<comment type="function">
    <molecule>Osteostatin</molecule>
    <text evidence="5">Potent inhibitor of osteoclastic bone resorption.</text>
</comment>
<dbReference type="SMART" id="SM00087">
    <property type="entry name" value="PTH"/>
    <property type="match status" value="1"/>
</dbReference>
<accession>A0A6P5LB86</accession>
<sequence>MLVAQRSLKTVVFLVILICACLGISHETQKKRTVSEYQFMHDKGKTMQSLKRLMWLYNAMGGVHSARGSAPSYSNSLWKLQKRLTHPSLYRDTSGVNTHNLVKQMLISLMTDAQPTRL</sequence>
<dbReference type="PROSITE" id="PS51257">
    <property type="entry name" value="PROKAR_LIPOPROTEIN"/>
    <property type="match status" value="1"/>
</dbReference>
<evidence type="ECO:0000313" key="7">
    <source>
        <dbReference type="Proteomes" id="UP000515140"/>
    </source>
</evidence>
<dbReference type="AlphaFoldDB" id="A0A6P5LB86"/>
<dbReference type="GO" id="GO:0005576">
    <property type="term" value="C:extracellular region"/>
    <property type="evidence" value="ECO:0007669"/>
    <property type="project" value="UniProtKB-SubCell"/>
</dbReference>
<keyword evidence="4 5" id="KW-0372">Hormone</keyword>
<keyword evidence="5" id="KW-0539">Nucleus</keyword>
<keyword evidence="3 5" id="KW-0165">Cleavage on pair of basic residues</keyword>
<dbReference type="PANTHER" id="PTHR17223">
    <property type="entry name" value="PARATHYROID HORMONE-RELATED"/>
    <property type="match status" value="1"/>
</dbReference>
<evidence type="ECO:0000256" key="3">
    <source>
        <dbReference type="ARBA" id="ARBA00022685"/>
    </source>
</evidence>
<feature type="chain" id="PRO_5028474640" description="Parathyroid hormone-related protein" evidence="6">
    <location>
        <begin position="24"/>
        <end position="118"/>
    </location>
</feature>
<protein>
    <recommendedName>
        <fullName evidence="5">Parathyroid hormone-related protein</fullName>
        <shortName evidence="5">PTH-rP</shortName>
        <shortName evidence="5">PTHrP</shortName>
    </recommendedName>
    <component>
        <recommendedName>
            <fullName evidence="5">Osteostatin</fullName>
        </recommendedName>
    </component>
</protein>
<evidence type="ECO:0000256" key="2">
    <source>
        <dbReference type="ARBA" id="ARBA00022525"/>
    </source>
</evidence>
<gene>
    <name evidence="8" type="primary">LOC110217265</name>
</gene>
<dbReference type="InterPro" id="IPR001415">
    <property type="entry name" value="PTH/PTH-rel"/>
</dbReference>
<dbReference type="RefSeq" id="XP_020855222.1">
    <property type="nucleotide sequence ID" value="XM_020999563.1"/>
</dbReference>
<evidence type="ECO:0000313" key="8">
    <source>
        <dbReference type="RefSeq" id="XP_020855222.1"/>
    </source>
</evidence>
<dbReference type="InterPro" id="IPR003626">
    <property type="entry name" value="PTH-rel"/>
</dbReference>
<comment type="function">
    <text evidence="5">Neuroendocrine peptide which is a critical regulator of cellular and organ growth, development, migration, differentiation and survival and of epithelial calcium ion transport. Regulates endochondral bone development and epithelial-mesenchymal interactions during the formation of the mammary glands and teeth. Required for skeletal homeostasis. Promotes mammary mesenchyme differentiation and bud outgrowth by modulating mesenchymal cell responsiveness to BMPs. Up-regulates BMPR1A expression in the mammary mesenchyme and this increases the sensitivity of these cells to BMPs and allows them to respond to BMP4 in a paracrine and/or autocrine fashion. BMP4 signaling in the mesenchyme, in turn, triggers epithelial outgrowth and augments MSX2 expression, which causes the mammary mesenchyme to inhibit hair follicle formation within the nipple sheath.</text>
</comment>
<reference evidence="8" key="1">
    <citation type="submission" date="2025-08" db="UniProtKB">
        <authorList>
            <consortium name="RefSeq"/>
        </authorList>
    </citation>
    <scope>IDENTIFICATION</scope>
    <source>
        <tissue evidence="8">Spleen</tissue>
    </source>
</reference>
<comment type="PTM">
    <text evidence="5">There are several secretory forms, including osteostatin, arising from endoproteolytic cleavage of the initial translation product. Each of these secretory forms is believed to have one or more of its own receptors that mediates the normal paracrine, autocrine and endocrine actions.</text>
</comment>
<evidence type="ECO:0000256" key="5">
    <source>
        <dbReference type="RuleBase" id="RU368098"/>
    </source>
</evidence>
<dbReference type="GO" id="GO:0030282">
    <property type="term" value="P:bone mineralization"/>
    <property type="evidence" value="ECO:0007669"/>
    <property type="project" value="InterPro"/>
</dbReference>
<comment type="similarity">
    <text evidence="1 5">Belongs to the parathyroid hormone family.</text>
</comment>
<dbReference type="GO" id="GO:0005179">
    <property type="term" value="F:hormone activity"/>
    <property type="evidence" value="ECO:0007669"/>
    <property type="project" value="UniProtKB-UniRule"/>
</dbReference>
<keyword evidence="5 6" id="KW-0732">Signal</keyword>
<feature type="signal peptide" evidence="6">
    <location>
        <begin position="1"/>
        <end position="23"/>
    </location>
</feature>
<dbReference type="GO" id="GO:0005737">
    <property type="term" value="C:cytoplasm"/>
    <property type="evidence" value="ECO:0007669"/>
    <property type="project" value="UniProtKB-SubCell"/>
</dbReference>
<dbReference type="Proteomes" id="UP000515140">
    <property type="component" value="Unplaced"/>
</dbReference>
<proteinExistence type="inferred from homology"/>
<name>A0A6P5LB86_PHACI</name>
<evidence type="ECO:0000256" key="4">
    <source>
        <dbReference type="ARBA" id="ARBA00022702"/>
    </source>
</evidence>